<dbReference type="Proteomes" id="UP000708208">
    <property type="component" value="Unassembled WGS sequence"/>
</dbReference>
<protein>
    <submittedName>
        <fullName evidence="1">Uncharacterized protein</fullName>
    </submittedName>
</protein>
<evidence type="ECO:0000313" key="1">
    <source>
        <dbReference type="EMBL" id="CAG7728128.1"/>
    </source>
</evidence>
<reference evidence="1" key="1">
    <citation type="submission" date="2021-06" db="EMBL/GenBank/DDBJ databases">
        <authorList>
            <person name="Hodson N. C."/>
            <person name="Mongue J. A."/>
            <person name="Jaron S. K."/>
        </authorList>
    </citation>
    <scope>NUCLEOTIDE SEQUENCE</scope>
</reference>
<name>A0A8J2K226_9HEXA</name>
<proteinExistence type="predicted"/>
<accession>A0A8J2K226</accession>
<sequence>MKGDSSIRTADVCIHRQWRPCGLLKCTHSLVVVVLSLHLLIFMSRVVEAEEGLGSNPNLRQRFLQHGESDYSAVNDGTRFETAGGSGYFNVEKPVKPYLNYLAARFKGIGEKQINLQSANDEPPSALRTGPAVINTVRSKKGFNAIKSLMGLQSRSLSRSISMARSMSTEDFVEPAIQTRRTLTRQFRPRLRWG</sequence>
<dbReference type="AlphaFoldDB" id="A0A8J2K226"/>
<comment type="caution">
    <text evidence="1">The sequence shown here is derived from an EMBL/GenBank/DDBJ whole genome shotgun (WGS) entry which is preliminary data.</text>
</comment>
<keyword evidence="2" id="KW-1185">Reference proteome</keyword>
<dbReference type="EMBL" id="CAJVCH010158955">
    <property type="protein sequence ID" value="CAG7728128.1"/>
    <property type="molecule type" value="Genomic_DNA"/>
</dbReference>
<gene>
    <name evidence="1" type="ORF">AFUS01_LOCUS16933</name>
</gene>
<evidence type="ECO:0000313" key="2">
    <source>
        <dbReference type="Proteomes" id="UP000708208"/>
    </source>
</evidence>
<organism evidence="1 2">
    <name type="scientific">Allacma fusca</name>
    <dbReference type="NCBI Taxonomy" id="39272"/>
    <lineage>
        <taxon>Eukaryota</taxon>
        <taxon>Metazoa</taxon>
        <taxon>Ecdysozoa</taxon>
        <taxon>Arthropoda</taxon>
        <taxon>Hexapoda</taxon>
        <taxon>Collembola</taxon>
        <taxon>Symphypleona</taxon>
        <taxon>Sminthuridae</taxon>
        <taxon>Allacma</taxon>
    </lineage>
</organism>